<feature type="chain" id="PRO_5026881673" evidence="1">
    <location>
        <begin position="30"/>
        <end position="97"/>
    </location>
</feature>
<sequence length="97" mass="11926">MDRMKLYRIKQFFMLLLMALMIAVGSSSCSDRIHYSSDRVFNARKAINKRLKKKGYSNQQYRYNPRKKSRWNKKRKRRFKKSKYKTGGGFFRRLFRK</sequence>
<dbReference type="PROSITE" id="PS51257">
    <property type="entry name" value="PROKAR_LIPOPROTEIN"/>
    <property type="match status" value="1"/>
</dbReference>
<evidence type="ECO:0000313" key="3">
    <source>
        <dbReference type="Proteomes" id="UP000435357"/>
    </source>
</evidence>
<accession>A0A6N6M538</accession>
<feature type="signal peptide" evidence="1">
    <location>
        <begin position="1"/>
        <end position="29"/>
    </location>
</feature>
<name>A0A6N6M538_9FLAO</name>
<proteinExistence type="predicted"/>
<evidence type="ECO:0000313" key="2">
    <source>
        <dbReference type="EMBL" id="KAB1063454.1"/>
    </source>
</evidence>
<protein>
    <submittedName>
        <fullName evidence="2">Uncharacterized protein</fullName>
    </submittedName>
</protein>
<keyword evidence="3" id="KW-1185">Reference proteome</keyword>
<dbReference type="Proteomes" id="UP000435357">
    <property type="component" value="Unassembled WGS sequence"/>
</dbReference>
<reference evidence="2 3" key="1">
    <citation type="submission" date="2019-09" db="EMBL/GenBank/DDBJ databases">
        <title>Genomes of Cryomorphaceae.</title>
        <authorList>
            <person name="Bowman J.P."/>
        </authorList>
    </citation>
    <scope>NUCLEOTIDE SEQUENCE [LARGE SCALE GENOMIC DNA]</scope>
    <source>
        <strain evidence="2 3">KCTC 52047</strain>
    </source>
</reference>
<evidence type="ECO:0000256" key="1">
    <source>
        <dbReference type="SAM" id="SignalP"/>
    </source>
</evidence>
<comment type="caution">
    <text evidence="2">The sequence shown here is derived from an EMBL/GenBank/DDBJ whole genome shotgun (WGS) entry which is preliminary data.</text>
</comment>
<gene>
    <name evidence="2" type="ORF">F3059_10330</name>
</gene>
<dbReference type="RefSeq" id="WP_151168923.1">
    <property type="nucleotide sequence ID" value="NZ_WACR01000008.1"/>
</dbReference>
<keyword evidence="1" id="KW-0732">Signal</keyword>
<dbReference type="AlphaFoldDB" id="A0A6N6M538"/>
<organism evidence="2 3">
    <name type="scientific">Salibacter halophilus</name>
    <dbReference type="NCBI Taxonomy" id="1803916"/>
    <lineage>
        <taxon>Bacteria</taxon>
        <taxon>Pseudomonadati</taxon>
        <taxon>Bacteroidota</taxon>
        <taxon>Flavobacteriia</taxon>
        <taxon>Flavobacteriales</taxon>
        <taxon>Salibacteraceae</taxon>
        <taxon>Salibacter</taxon>
    </lineage>
</organism>
<dbReference type="EMBL" id="WACR01000008">
    <property type="protein sequence ID" value="KAB1063454.1"/>
    <property type="molecule type" value="Genomic_DNA"/>
</dbReference>